<sequence length="141" mass="15899">MFEFVQPIQTLNAAAIVPRPTLITILLALVLPSIGILIGATLARVLTPREYSVEKLDRYEAGNPPYGRARGFFPMQYYPYLIIFLTVEPVMIYLFLVLMALHESTIAVGLLFVGLSVLLALPLVFALDSARRLKYWIMREV</sequence>
<evidence type="ECO:0000256" key="4">
    <source>
        <dbReference type="ARBA" id="ARBA00022692"/>
    </source>
</evidence>
<evidence type="ECO:0008006" key="10">
    <source>
        <dbReference type="Google" id="ProtNLM"/>
    </source>
</evidence>
<keyword evidence="9" id="KW-1185">Reference proteome</keyword>
<comment type="similarity">
    <text evidence="2">Belongs to the complex I subunit 3 family.</text>
</comment>
<evidence type="ECO:0000313" key="9">
    <source>
        <dbReference type="Proteomes" id="UP000070076"/>
    </source>
</evidence>
<dbReference type="NCBIfam" id="NF004729">
    <property type="entry name" value="PRK06073.1-5"/>
    <property type="match status" value="1"/>
</dbReference>
<evidence type="ECO:0000256" key="1">
    <source>
        <dbReference type="ARBA" id="ARBA00004370"/>
    </source>
</evidence>
<keyword evidence="6 7" id="KW-0472">Membrane</keyword>
<name>A0A133VEL3_9EURY</name>
<dbReference type="InterPro" id="IPR000440">
    <property type="entry name" value="NADH_UbQ/plastoQ_OxRdtase_su3"/>
</dbReference>
<evidence type="ECO:0000256" key="3">
    <source>
        <dbReference type="ARBA" id="ARBA00022448"/>
    </source>
</evidence>
<gene>
    <name evidence="8" type="ORF">AKJ48_01125</name>
</gene>
<organism evidence="8 9">
    <name type="scientific">candidate division MSBL1 archaeon SCGC-AAA261O19</name>
    <dbReference type="NCBI Taxonomy" id="1698277"/>
    <lineage>
        <taxon>Archaea</taxon>
        <taxon>Methanobacteriati</taxon>
        <taxon>Methanobacteriota</taxon>
        <taxon>candidate division MSBL1</taxon>
    </lineage>
</organism>
<dbReference type="InterPro" id="IPR038430">
    <property type="entry name" value="NDAH_ubi_oxred_su3_sf"/>
</dbReference>
<feature type="transmembrane region" description="Helical" evidence="7">
    <location>
        <begin position="77"/>
        <end position="100"/>
    </location>
</feature>
<dbReference type="Pfam" id="PF00507">
    <property type="entry name" value="Oxidored_q4"/>
    <property type="match status" value="1"/>
</dbReference>
<comment type="caution">
    <text evidence="8">The sequence shown here is derived from an EMBL/GenBank/DDBJ whole genome shotgun (WGS) entry which is preliminary data.</text>
</comment>
<evidence type="ECO:0000256" key="2">
    <source>
        <dbReference type="ARBA" id="ARBA00008472"/>
    </source>
</evidence>
<dbReference type="GO" id="GO:0030964">
    <property type="term" value="C:NADH dehydrogenase complex"/>
    <property type="evidence" value="ECO:0007669"/>
    <property type="project" value="TreeGrafter"/>
</dbReference>
<evidence type="ECO:0000256" key="7">
    <source>
        <dbReference type="SAM" id="Phobius"/>
    </source>
</evidence>
<feature type="transmembrane region" description="Helical" evidence="7">
    <location>
        <begin position="22"/>
        <end position="46"/>
    </location>
</feature>
<comment type="subcellular location">
    <subcellularLocation>
        <location evidence="1">Membrane</location>
    </subcellularLocation>
</comment>
<evidence type="ECO:0000256" key="6">
    <source>
        <dbReference type="ARBA" id="ARBA00023136"/>
    </source>
</evidence>
<proteinExistence type="inferred from homology"/>
<accession>A0A133VEL3</accession>
<evidence type="ECO:0000256" key="5">
    <source>
        <dbReference type="ARBA" id="ARBA00022989"/>
    </source>
</evidence>
<dbReference type="PANTHER" id="PTHR11058:SF9">
    <property type="entry name" value="NADH-UBIQUINONE OXIDOREDUCTASE CHAIN 3"/>
    <property type="match status" value="1"/>
</dbReference>
<keyword evidence="4 7" id="KW-0812">Transmembrane</keyword>
<dbReference type="GO" id="GO:0008137">
    <property type="term" value="F:NADH dehydrogenase (ubiquinone) activity"/>
    <property type="evidence" value="ECO:0007669"/>
    <property type="project" value="InterPro"/>
</dbReference>
<dbReference type="EMBL" id="LHYB01000008">
    <property type="protein sequence ID" value="KXB04879.1"/>
    <property type="molecule type" value="Genomic_DNA"/>
</dbReference>
<dbReference type="Proteomes" id="UP000070076">
    <property type="component" value="Unassembled WGS sequence"/>
</dbReference>
<feature type="transmembrane region" description="Helical" evidence="7">
    <location>
        <begin position="106"/>
        <end position="127"/>
    </location>
</feature>
<dbReference type="AlphaFoldDB" id="A0A133VEL3"/>
<dbReference type="PANTHER" id="PTHR11058">
    <property type="entry name" value="NADH-UBIQUINONE OXIDOREDUCTASE CHAIN 3"/>
    <property type="match status" value="1"/>
</dbReference>
<dbReference type="Gene3D" id="1.20.58.1610">
    <property type="entry name" value="NADH:ubiquinone/plastoquinone oxidoreductase, chain 3"/>
    <property type="match status" value="1"/>
</dbReference>
<keyword evidence="5 7" id="KW-1133">Transmembrane helix</keyword>
<keyword evidence="3" id="KW-0813">Transport</keyword>
<protein>
    <recommendedName>
        <fullName evidence="10">NADH dehydrogenase</fullName>
    </recommendedName>
</protein>
<evidence type="ECO:0000313" key="8">
    <source>
        <dbReference type="EMBL" id="KXB04879.1"/>
    </source>
</evidence>
<reference evidence="8 9" key="1">
    <citation type="journal article" date="2016" name="Sci. Rep.">
        <title>Metabolic traits of an uncultured archaeal lineage -MSBL1- from brine pools of the Red Sea.</title>
        <authorList>
            <person name="Mwirichia R."/>
            <person name="Alam I."/>
            <person name="Rashid M."/>
            <person name="Vinu M."/>
            <person name="Ba-Alawi W."/>
            <person name="Anthony Kamau A."/>
            <person name="Kamanda Ngugi D."/>
            <person name="Goker M."/>
            <person name="Klenk H.P."/>
            <person name="Bajic V."/>
            <person name="Stingl U."/>
        </authorList>
    </citation>
    <scope>NUCLEOTIDE SEQUENCE [LARGE SCALE GENOMIC DNA]</scope>
    <source>
        <strain evidence="8">SCGC-AAA261O19</strain>
    </source>
</reference>